<dbReference type="AlphaFoldDB" id="A0A9D4TY42"/>
<name>A0A9D4TY42_CHLVU</name>
<dbReference type="EMBL" id="SIDB01000001">
    <property type="protein sequence ID" value="KAI3437609.1"/>
    <property type="molecule type" value="Genomic_DNA"/>
</dbReference>
<evidence type="ECO:0000313" key="2">
    <source>
        <dbReference type="Proteomes" id="UP001055712"/>
    </source>
</evidence>
<proteinExistence type="predicted"/>
<dbReference type="Proteomes" id="UP001055712">
    <property type="component" value="Unassembled WGS sequence"/>
</dbReference>
<comment type="caution">
    <text evidence="1">The sequence shown here is derived from an EMBL/GenBank/DDBJ whole genome shotgun (WGS) entry which is preliminary data.</text>
</comment>
<reference evidence="1" key="1">
    <citation type="journal article" date="2019" name="Plant J.">
        <title>Chlorella vulgaris genome assembly and annotation reveals the molecular basis for metabolic acclimation to high light conditions.</title>
        <authorList>
            <person name="Cecchin M."/>
            <person name="Marcolungo L."/>
            <person name="Rossato M."/>
            <person name="Girolomoni L."/>
            <person name="Cosentino E."/>
            <person name="Cuine S."/>
            <person name="Li-Beisson Y."/>
            <person name="Delledonne M."/>
            <person name="Ballottari M."/>
        </authorList>
    </citation>
    <scope>NUCLEOTIDE SEQUENCE</scope>
    <source>
        <strain evidence="1">211/11P</strain>
    </source>
</reference>
<evidence type="ECO:0000313" key="1">
    <source>
        <dbReference type="EMBL" id="KAI3437609.1"/>
    </source>
</evidence>
<reference evidence="1" key="2">
    <citation type="submission" date="2020-11" db="EMBL/GenBank/DDBJ databases">
        <authorList>
            <person name="Cecchin M."/>
            <person name="Marcolungo L."/>
            <person name="Rossato M."/>
            <person name="Girolomoni L."/>
            <person name="Cosentino E."/>
            <person name="Cuine S."/>
            <person name="Li-Beisson Y."/>
            <person name="Delledonne M."/>
            <person name="Ballottari M."/>
        </authorList>
    </citation>
    <scope>NUCLEOTIDE SEQUENCE</scope>
    <source>
        <strain evidence="1">211/11P</strain>
        <tissue evidence="1">Whole cell</tissue>
    </source>
</reference>
<protein>
    <submittedName>
        <fullName evidence="1">Uncharacterized protein</fullName>
    </submittedName>
</protein>
<keyword evidence="2" id="KW-1185">Reference proteome</keyword>
<sequence>MSCLQVYSFFYTNDPSQSTLVYYASPSGTTPTSVNTSLRKGSYYTFDQGYVYSDRYRVSTTAFTAPQERYLFDWTHGLTGFAALSDTAFYMAVRDQGALLLTTEASFPSLYGWSSTPILTGLDMPGMICGISGGYLYLLTGSSGLYQIPTKVTKINLASLAVTDIVTGLTNATACAMDASSNGDLIVAVGNTIKVLPGGSAPLSAARVTLAAGAVATSVQGLTSTDSYLVALAGTYTNDWSSNLNVLDYMSLVRINTTTSVTLLSDVDPSVYGEDIYSYFTSATSTESFKSGFSIVMNSATPPTAYVSYNQANNVILKIDNALARNDLTGTTRFGGSSVSPGMLAILDNVIYGTGSTSIFKACA</sequence>
<organism evidence="1 2">
    <name type="scientific">Chlorella vulgaris</name>
    <name type="common">Green alga</name>
    <dbReference type="NCBI Taxonomy" id="3077"/>
    <lineage>
        <taxon>Eukaryota</taxon>
        <taxon>Viridiplantae</taxon>
        <taxon>Chlorophyta</taxon>
        <taxon>core chlorophytes</taxon>
        <taxon>Trebouxiophyceae</taxon>
        <taxon>Chlorellales</taxon>
        <taxon>Chlorellaceae</taxon>
        <taxon>Chlorella clade</taxon>
        <taxon>Chlorella</taxon>
    </lineage>
</organism>
<accession>A0A9D4TY42</accession>
<gene>
    <name evidence="1" type="ORF">D9Q98_000061</name>
</gene>